<name>A0A1C7FGY7_9VIBR</name>
<evidence type="ECO:0000256" key="1">
    <source>
        <dbReference type="SAM" id="MobiDB-lite"/>
    </source>
</evidence>
<protein>
    <recommendedName>
        <fullName evidence="4">Sulfate adenylyltransferase</fullName>
    </recommendedName>
</protein>
<accession>A0A1C7FGY7</accession>
<dbReference type="InterPro" id="IPR010319">
    <property type="entry name" value="Transglutaminase-like_Cys_pept"/>
</dbReference>
<dbReference type="EMBL" id="CP016415">
    <property type="protein sequence ID" value="ANU39191.1"/>
    <property type="molecule type" value="Genomic_DNA"/>
</dbReference>
<evidence type="ECO:0000313" key="3">
    <source>
        <dbReference type="Proteomes" id="UP000092528"/>
    </source>
</evidence>
<evidence type="ECO:0000313" key="2">
    <source>
        <dbReference type="EMBL" id="ANU39191.1"/>
    </source>
</evidence>
<feature type="region of interest" description="Disordered" evidence="1">
    <location>
        <begin position="1"/>
        <end position="27"/>
    </location>
</feature>
<gene>
    <name evidence="2" type="ORF">VSVS05_04155</name>
</gene>
<dbReference type="PATRIC" id="fig|45658.7.peg.4132"/>
<dbReference type="Pfam" id="PF06035">
    <property type="entry name" value="Peptidase_C93"/>
    <property type="match status" value="1"/>
</dbReference>
<dbReference type="RefSeq" id="WP_231893184.1">
    <property type="nucleotide sequence ID" value="NZ_CP016415.1"/>
</dbReference>
<reference evidence="2 3" key="1">
    <citation type="submission" date="2016-07" db="EMBL/GenBank/DDBJ databases">
        <title>Genome sequencing of Vibrio scophthalmi strain VS-05, an isolated from Paralichthys olivaceus.</title>
        <authorList>
            <person name="Han H.-J."/>
        </authorList>
    </citation>
    <scope>NUCLEOTIDE SEQUENCE [LARGE SCALE GENOMIC DNA]</scope>
    <source>
        <strain evidence="2 3">VS-05</strain>
    </source>
</reference>
<sequence length="254" mass="29232">MHLKSNQVRAPNAQKHNERKVGSLKRSRTKNARWIKFTLLASLLAFGSTASQALNSKEQRLVETVTRIYGERAGLRVTTWRKEMAVYHGLPEHKQLAHVNQFFNQLNFVNDDKLWGKNDYWATPLEFLGSNAGDCEDFTIAKYFSLLELGVSDKKLRLVYVKAITLNQFHMVLAYYSSPSAEPLILDNINPEIMTASKRRDLLPIYSFNGKNLWLMKSQNGQLAGKSSRLSLWNDLRAREKSLQLRKPIVNYDE</sequence>
<evidence type="ECO:0008006" key="4">
    <source>
        <dbReference type="Google" id="ProtNLM"/>
    </source>
</evidence>
<keyword evidence="3" id="KW-1185">Reference proteome</keyword>
<dbReference type="Proteomes" id="UP000092528">
    <property type="component" value="Chromosome 2"/>
</dbReference>
<proteinExistence type="predicted"/>
<dbReference type="PANTHER" id="PTHR39327">
    <property type="match status" value="1"/>
</dbReference>
<organism evidence="2 3">
    <name type="scientific">Vibrio scophthalmi</name>
    <dbReference type="NCBI Taxonomy" id="45658"/>
    <lineage>
        <taxon>Bacteria</taxon>
        <taxon>Pseudomonadati</taxon>
        <taxon>Pseudomonadota</taxon>
        <taxon>Gammaproteobacteria</taxon>
        <taxon>Vibrionales</taxon>
        <taxon>Vibrionaceae</taxon>
        <taxon>Vibrio</taxon>
    </lineage>
</organism>
<dbReference type="STRING" id="45658.VSVS12_03036"/>
<dbReference type="PANTHER" id="PTHR39327:SF1">
    <property type="entry name" value="BLR5470 PROTEIN"/>
    <property type="match status" value="1"/>
</dbReference>
<dbReference type="Gene3D" id="3.10.620.30">
    <property type="match status" value="1"/>
</dbReference>
<dbReference type="AlphaFoldDB" id="A0A1C7FGY7"/>
<dbReference type="GeneID" id="96874359"/>